<reference evidence="2 3" key="1">
    <citation type="submission" date="2013-09" db="EMBL/GenBank/DDBJ databases">
        <title>Corchorus capsularis genome sequencing.</title>
        <authorList>
            <person name="Alam M."/>
            <person name="Haque M.S."/>
            <person name="Islam M.S."/>
            <person name="Emdad E.M."/>
            <person name="Islam M.M."/>
            <person name="Ahmed B."/>
            <person name="Halim A."/>
            <person name="Hossen Q.M.M."/>
            <person name="Hossain M.Z."/>
            <person name="Ahmed R."/>
            <person name="Khan M.M."/>
            <person name="Islam R."/>
            <person name="Rashid M.M."/>
            <person name="Khan S.A."/>
            <person name="Rahman M.S."/>
            <person name="Alam M."/>
        </authorList>
    </citation>
    <scope>NUCLEOTIDE SEQUENCE [LARGE SCALE GENOMIC DNA]</scope>
    <source>
        <strain evidence="3">cv. CVL-1</strain>
        <tissue evidence="2">Whole seedling</tissue>
    </source>
</reference>
<accession>A0A1R3I561</accession>
<feature type="region of interest" description="Disordered" evidence="1">
    <location>
        <begin position="1"/>
        <end position="20"/>
    </location>
</feature>
<protein>
    <submittedName>
        <fullName evidence="2">Uncharacterized protein</fullName>
    </submittedName>
</protein>
<organism evidence="2 3">
    <name type="scientific">Corchorus capsularis</name>
    <name type="common">Jute</name>
    <dbReference type="NCBI Taxonomy" id="210143"/>
    <lineage>
        <taxon>Eukaryota</taxon>
        <taxon>Viridiplantae</taxon>
        <taxon>Streptophyta</taxon>
        <taxon>Embryophyta</taxon>
        <taxon>Tracheophyta</taxon>
        <taxon>Spermatophyta</taxon>
        <taxon>Magnoliopsida</taxon>
        <taxon>eudicotyledons</taxon>
        <taxon>Gunneridae</taxon>
        <taxon>Pentapetalae</taxon>
        <taxon>rosids</taxon>
        <taxon>malvids</taxon>
        <taxon>Malvales</taxon>
        <taxon>Malvaceae</taxon>
        <taxon>Grewioideae</taxon>
        <taxon>Apeibeae</taxon>
        <taxon>Corchorus</taxon>
    </lineage>
</organism>
<evidence type="ECO:0000256" key="1">
    <source>
        <dbReference type="SAM" id="MobiDB-lite"/>
    </source>
</evidence>
<keyword evidence="3" id="KW-1185">Reference proteome</keyword>
<gene>
    <name evidence="2" type="ORF">CCACVL1_14869</name>
</gene>
<sequence>MVKPTTDSIFRVKLQTQQPQ</sequence>
<dbReference type="EMBL" id="AWWV01010698">
    <property type="protein sequence ID" value="OMO77713.1"/>
    <property type="molecule type" value="Genomic_DNA"/>
</dbReference>
<dbReference type="AlphaFoldDB" id="A0A1R3I561"/>
<dbReference type="Proteomes" id="UP000188268">
    <property type="component" value="Unassembled WGS sequence"/>
</dbReference>
<name>A0A1R3I561_COCAP</name>
<comment type="caution">
    <text evidence="2">The sequence shown here is derived from an EMBL/GenBank/DDBJ whole genome shotgun (WGS) entry which is preliminary data.</text>
</comment>
<proteinExistence type="predicted"/>
<evidence type="ECO:0000313" key="2">
    <source>
        <dbReference type="EMBL" id="OMO77713.1"/>
    </source>
</evidence>
<dbReference type="Gramene" id="OMO77713">
    <property type="protein sequence ID" value="OMO77713"/>
    <property type="gene ID" value="CCACVL1_14869"/>
</dbReference>
<evidence type="ECO:0000313" key="3">
    <source>
        <dbReference type="Proteomes" id="UP000188268"/>
    </source>
</evidence>